<feature type="region of interest" description="Disordered" evidence="1">
    <location>
        <begin position="293"/>
        <end position="344"/>
    </location>
</feature>
<keyword evidence="2" id="KW-0732">Signal</keyword>
<dbReference type="Proteomes" id="UP000837857">
    <property type="component" value="Chromosome 1"/>
</dbReference>
<accession>A0ABN8HJA2</accession>
<dbReference type="EMBL" id="OW152813">
    <property type="protein sequence ID" value="CAH2034395.1"/>
    <property type="molecule type" value="Genomic_DNA"/>
</dbReference>
<feature type="signal peptide" evidence="2">
    <location>
        <begin position="1"/>
        <end position="18"/>
    </location>
</feature>
<evidence type="ECO:0008006" key="5">
    <source>
        <dbReference type="Google" id="ProtNLM"/>
    </source>
</evidence>
<evidence type="ECO:0000256" key="1">
    <source>
        <dbReference type="SAM" id="MobiDB-lite"/>
    </source>
</evidence>
<gene>
    <name evidence="3" type="ORF">IPOD504_LOCUS113</name>
</gene>
<sequence>MWYLCALFCLSLAASVSGNGLLLLYRPQDISSECAASRHLRFDLSFGMGMSDTTTLVFRTLNDFDYGCVVEVSTEGPQLSLLVVIRYPNSIADNCALNREAFVILKRSKCLRLCDMLGGRDIASPYYVVTLRERIRFRFISNSSVNTDMNANMYQVTVTAARTAPADGCSRRNETICTIDEHHYCFTSGVVCDGINNCGVADWFDERKSQCGLPVERLGVAPVIAVLLAVLCALLVGGRALSRCLPPAAASFFIFNANEDNRLCVDTVHRKPVHAAPPEDPPKRVSVIPICSDSDSANRSQEEIRAPEDLGGHSSTEPAELTGLAEPSSAQIQKSRRDSSRKFTMQTVTASLQRRLKTVVGHTRKMSLDPSKPLNI</sequence>
<protein>
    <recommendedName>
        <fullName evidence="5">CUB domain-containing protein</fullName>
    </recommendedName>
</protein>
<organism evidence="3 4">
    <name type="scientific">Iphiclides podalirius</name>
    <name type="common">scarce swallowtail</name>
    <dbReference type="NCBI Taxonomy" id="110791"/>
    <lineage>
        <taxon>Eukaryota</taxon>
        <taxon>Metazoa</taxon>
        <taxon>Ecdysozoa</taxon>
        <taxon>Arthropoda</taxon>
        <taxon>Hexapoda</taxon>
        <taxon>Insecta</taxon>
        <taxon>Pterygota</taxon>
        <taxon>Neoptera</taxon>
        <taxon>Endopterygota</taxon>
        <taxon>Lepidoptera</taxon>
        <taxon>Glossata</taxon>
        <taxon>Ditrysia</taxon>
        <taxon>Papilionoidea</taxon>
        <taxon>Papilionidae</taxon>
        <taxon>Papilioninae</taxon>
        <taxon>Iphiclides</taxon>
    </lineage>
</organism>
<feature type="compositionally biased region" description="Basic and acidic residues" evidence="1">
    <location>
        <begin position="300"/>
        <end position="311"/>
    </location>
</feature>
<evidence type="ECO:0000313" key="4">
    <source>
        <dbReference type="Proteomes" id="UP000837857"/>
    </source>
</evidence>
<proteinExistence type="predicted"/>
<keyword evidence="4" id="KW-1185">Reference proteome</keyword>
<evidence type="ECO:0000313" key="3">
    <source>
        <dbReference type="EMBL" id="CAH2034395.1"/>
    </source>
</evidence>
<feature type="chain" id="PRO_5046884852" description="CUB domain-containing protein" evidence="2">
    <location>
        <begin position="19"/>
        <end position="376"/>
    </location>
</feature>
<name>A0ABN8HJA2_9NEOP</name>
<feature type="non-terminal residue" evidence="3">
    <location>
        <position position="376"/>
    </location>
</feature>
<evidence type="ECO:0000256" key="2">
    <source>
        <dbReference type="SAM" id="SignalP"/>
    </source>
</evidence>
<reference evidence="3" key="1">
    <citation type="submission" date="2022-03" db="EMBL/GenBank/DDBJ databases">
        <authorList>
            <person name="Martin H S."/>
        </authorList>
    </citation>
    <scope>NUCLEOTIDE SEQUENCE</scope>
</reference>